<dbReference type="InterPro" id="IPR036890">
    <property type="entry name" value="HATPase_C_sf"/>
</dbReference>
<evidence type="ECO:0000256" key="7">
    <source>
        <dbReference type="ARBA" id="ARBA00022840"/>
    </source>
</evidence>
<keyword evidence="6 10" id="KW-0418">Kinase</keyword>
<dbReference type="AlphaFoldDB" id="A0A937HF62"/>
<comment type="catalytic activity">
    <reaction evidence="1">
        <text>ATP + protein L-histidine = ADP + protein N-phospho-L-histidine.</text>
        <dbReference type="EC" id="2.7.13.3"/>
    </reaction>
</comment>
<keyword evidence="4" id="KW-0808">Transferase</keyword>
<dbReference type="Gene3D" id="3.30.565.10">
    <property type="entry name" value="Histidine kinase-like ATPase, C-terminal domain"/>
    <property type="match status" value="1"/>
</dbReference>
<dbReference type="PROSITE" id="PS50109">
    <property type="entry name" value="HIS_KIN"/>
    <property type="match status" value="1"/>
</dbReference>
<protein>
    <recommendedName>
        <fullName evidence="2">histidine kinase</fullName>
        <ecNumber evidence="2">2.7.13.3</ecNumber>
    </recommendedName>
</protein>
<evidence type="ECO:0000256" key="3">
    <source>
        <dbReference type="ARBA" id="ARBA00022553"/>
    </source>
</evidence>
<evidence type="ECO:0000256" key="8">
    <source>
        <dbReference type="ARBA" id="ARBA00023012"/>
    </source>
</evidence>
<dbReference type="Pfam" id="PF00989">
    <property type="entry name" value="PAS"/>
    <property type="match status" value="1"/>
</dbReference>
<dbReference type="Gene3D" id="3.30.450.20">
    <property type="entry name" value="PAS domain"/>
    <property type="match status" value="1"/>
</dbReference>
<proteinExistence type="predicted"/>
<reference evidence="10" key="1">
    <citation type="submission" date="2020-10" db="EMBL/GenBank/DDBJ databases">
        <title>Microbiome of the Black Sea water column analyzed by genome centric metagenomics.</title>
        <authorList>
            <person name="Cabello-Yeves P.J."/>
            <person name="Callieri C."/>
            <person name="Picazo A."/>
            <person name="Mehrshad M."/>
            <person name="Haro-Moreno J.M."/>
            <person name="Roda-Garcia J."/>
            <person name="Dzembekova N."/>
            <person name="Slabakova V."/>
            <person name="Slabakova N."/>
            <person name="Moncheva S."/>
            <person name="Rodriguez-Valera F."/>
        </authorList>
    </citation>
    <scope>NUCLEOTIDE SEQUENCE</scope>
    <source>
        <strain evidence="10">BS307-5m-G5</strain>
    </source>
</reference>
<dbReference type="EC" id="2.7.13.3" evidence="2"/>
<evidence type="ECO:0000256" key="4">
    <source>
        <dbReference type="ARBA" id="ARBA00022679"/>
    </source>
</evidence>
<dbReference type="GO" id="GO:0006355">
    <property type="term" value="P:regulation of DNA-templated transcription"/>
    <property type="evidence" value="ECO:0007669"/>
    <property type="project" value="InterPro"/>
</dbReference>
<dbReference type="GO" id="GO:0000155">
    <property type="term" value="F:phosphorelay sensor kinase activity"/>
    <property type="evidence" value="ECO:0007669"/>
    <property type="project" value="InterPro"/>
</dbReference>
<sequence>MTSPNEKILLDTLPQPVVSIGANRHVTYANFAAQEFFGSSLSLLRRQHIVNVLPFGSPVISLIERCLDNNLSFNEYGIDLGSPPTAMGNASGRTVDLHVTPTEPEPGARHALIVIQPRSIAHHIDRQLTHRGAARSVSAMSAMLAHEIKNPLSGIKGAAQLLEGDAGPEGVELTRLICSETDRITGLVDQFEQFTENHADLDSAVNVHAVLENVRLLATSGFGKHAHFVENYDPSLPAVKGNKDLLTQVFLNLVKNASEAVSGKKAEIKLTSSFRPGVRLSVPGRARPVSLPLEFSVIDNGSGVPEDIKAHLFDPFVTTKSSGTGLGLALVAKIIGDHGGTIECTSEPGRTEFCVRLPMIDEAVGELKGEA</sequence>
<evidence type="ECO:0000256" key="2">
    <source>
        <dbReference type="ARBA" id="ARBA00012438"/>
    </source>
</evidence>
<accession>A0A937HF62</accession>
<dbReference type="PANTHER" id="PTHR43065">
    <property type="entry name" value="SENSOR HISTIDINE KINASE"/>
    <property type="match status" value="1"/>
</dbReference>
<dbReference type="PRINTS" id="PR00344">
    <property type="entry name" value="BCTRLSENSOR"/>
</dbReference>
<dbReference type="InterPro" id="IPR036097">
    <property type="entry name" value="HisK_dim/P_sf"/>
</dbReference>
<dbReference type="SMART" id="SM00387">
    <property type="entry name" value="HATPase_c"/>
    <property type="match status" value="1"/>
</dbReference>
<dbReference type="SUPFAM" id="SSF55874">
    <property type="entry name" value="ATPase domain of HSP90 chaperone/DNA topoisomerase II/histidine kinase"/>
    <property type="match status" value="1"/>
</dbReference>
<evidence type="ECO:0000256" key="6">
    <source>
        <dbReference type="ARBA" id="ARBA00022777"/>
    </source>
</evidence>
<dbReference type="Pfam" id="PF02518">
    <property type="entry name" value="HATPase_c"/>
    <property type="match status" value="1"/>
</dbReference>
<evidence type="ECO:0000313" key="10">
    <source>
        <dbReference type="EMBL" id="MBL6761094.1"/>
    </source>
</evidence>
<keyword evidence="7" id="KW-0067">ATP-binding</keyword>
<gene>
    <name evidence="10" type="ORF">ISQ19_00180</name>
</gene>
<dbReference type="Pfam" id="PF00512">
    <property type="entry name" value="HisKA"/>
    <property type="match status" value="1"/>
</dbReference>
<dbReference type="InterPro" id="IPR003661">
    <property type="entry name" value="HisK_dim/P_dom"/>
</dbReference>
<evidence type="ECO:0000259" key="9">
    <source>
        <dbReference type="PROSITE" id="PS50109"/>
    </source>
</evidence>
<evidence type="ECO:0000256" key="1">
    <source>
        <dbReference type="ARBA" id="ARBA00000085"/>
    </source>
</evidence>
<keyword evidence="3" id="KW-0597">Phosphoprotein</keyword>
<keyword evidence="8" id="KW-0902">Two-component regulatory system</keyword>
<comment type="caution">
    <text evidence="10">The sequence shown here is derived from an EMBL/GenBank/DDBJ whole genome shotgun (WGS) entry which is preliminary data.</text>
</comment>
<keyword evidence="5" id="KW-0547">Nucleotide-binding</keyword>
<dbReference type="InterPro" id="IPR005467">
    <property type="entry name" value="His_kinase_dom"/>
</dbReference>
<organism evidence="10 11">
    <name type="scientific">PS1 clade bacterium</name>
    <dbReference type="NCBI Taxonomy" id="2175152"/>
    <lineage>
        <taxon>Bacteria</taxon>
        <taxon>Pseudomonadati</taxon>
        <taxon>Pseudomonadota</taxon>
        <taxon>Alphaproteobacteria</taxon>
        <taxon>PS1 clade</taxon>
    </lineage>
</organism>
<dbReference type="InterPro" id="IPR003594">
    <property type="entry name" value="HATPase_dom"/>
</dbReference>
<dbReference type="CDD" id="cd00082">
    <property type="entry name" value="HisKA"/>
    <property type="match status" value="1"/>
</dbReference>
<evidence type="ECO:0000313" key="11">
    <source>
        <dbReference type="Proteomes" id="UP000785783"/>
    </source>
</evidence>
<feature type="domain" description="Histidine kinase" evidence="9">
    <location>
        <begin position="143"/>
        <end position="361"/>
    </location>
</feature>
<name>A0A937HF62_9PROT</name>
<dbReference type="SUPFAM" id="SSF47384">
    <property type="entry name" value="Homodimeric domain of signal transducing histidine kinase"/>
    <property type="match status" value="1"/>
</dbReference>
<dbReference type="InterPro" id="IPR013767">
    <property type="entry name" value="PAS_fold"/>
</dbReference>
<evidence type="ECO:0000256" key="5">
    <source>
        <dbReference type="ARBA" id="ARBA00022741"/>
    </source>
</evidence>
<dbReference type="EMBL" id="JADHOK010000001">
    <property type="protein sequence ID" value="MBL6761094.1"/>
    <property type="molecule type" value="Genomic_DNA"/>
</dbReference>
<dbReference type="Gene3D" id="1.10.287.130">
    <property type="match status" value="1"/>
</dbReference>
<dbReference type="GO" id="GO:0005524">
    <property type="term" value="F:ATP binding"/>
    <property type="evidence" value="ECO:0007669"/>
    <property type="project" value="UniProtKB-KW"/>
</dbReference>
<dbReference type="InterPro" id="IPR004358">
    <property type="entry name" value="Sig_transdc_His_kin-like_C"/>
</dbReference>
<dbReference type="Proteomes" id="UP000785783">
    <property type="component" value="Unassembled WGS sequence"/>
</dbReference>
<dbReference type="PANTHER" id="PTHR43065:SF10">
    <property type="entry name" value="PEROXIDE STRESS-ACTIVATED HISTIDINE KINASE MAK3"/>
    <property type="match status" value="1"/>
</dbReference>
<dbReference type="SMART" id="SM00388">
    <property type="entry name" value="HisKA"/>
    <property type="match status" value="1"/>
</dbReference>